<sequence>MTYTAVEGLMLLVNSLHNGAAPGTGVYPLILWARNLLGHDLPQVLIDYNVGVQNNLFGSYPTKSDVAPNCLLGDILPDVLPGKVRAIVTAEQTYYPSSEDEDEDEEYTNTLRSTSDFESFSKQSDEVDDDLDFQASNGKTKDLPYPAEDFKPDFTKPSPAYKHGTYPKDSELDEFHF</sequence>
<dbReference type="PANTHER" id="PTHR35184">
    <property type="entry name" value="YALI0C10208P"/>
    <property type="match status" value="1"/>
</dbReference>
<keyword evidence="3" id="KW-1185">Reference proteome</keyword>
<evidence type="ECO:0000256" key="1">
    <source>
        <dbReference type="SAM" id="MobiDB-lite"/>
    </source>
</evidence>
<evidence type="ECO:0000313" key="2">
    <source>
        <dbReference type="EMBL" id="KAK7680650.1"/>
    </source>
</evidence>
<evidence type="ECO:0000313" key="3">
    <source>
        <dbReference type="Proteomes" id="UP001385951"/>
    </source>
</evidence>
<feature type="compositionally biased region" description="Basic and acidic residues" evidence="1">
    <location>
        <begin position="166"/>
        <end position="177"/>
    </location>
</feature>
<dbReference type="AlphaFoldDB" id="A0AAW0FVB5"/>
<organism evidence="2 3">
    <name type="scientific">Cerrena zonata</name>
    <dbReference type="NCBI Taxonomy" id="2478898"/>
    <lineage>
        <taxon>Eukaryota</taxon>
        <taxon>Fungi</taxon>
        <taxon>Dikarya</taxon>
        <taxon>Basidiomycota</taxon>
        <taxon>Agaricomycotina</taxon>
        <taxon>Agaricomycetes</taxon>
        <taxon>Polyporales</taxon>
        <taxon>Cerrenaceae</taxon>
        <taxon>Cerrena</taxon>
    </lineage>
</organism>
<name>A0AAW0FVB5_9APHY</name>
<comment type="caution">
    <text evidence="2">The sequence shown here is derived from an EMBL/GenBank/DDBJ whole genome shotgun (WGS) entry which is preliminary data.</text>
</comment>
<feature type="compositionally biased region" description="Polar residues" evidence="1">
    <location>
        <begin position="108"/>
        <end position="122"/>
    </location>
</feature>
<dbReference type="EMBL" id="JASBNA010000047">
    <property type="protein sequence ID" value="KAK7680650.1"/>
    <property type="molecule type" value="Genomic_DNA"/>
</dbReference>
<dbReference type="PANTHER" id="PTHR35184:SF1">
    <property type="entry name" value="INTEGRAL MEMBRANE PROTEIN"/>
    <property type="match status" value="1"/>
</dbReference>
<proteinExistence type="predicted"/>
<feature type="region of interest" description="Disordered" evidence="1">
    <location>
        <begin position="92"/>
        <end position="177"/>
    </location>
</feature>
<protein>
    <submittedName>
        <fullName evidence="2">Uncharacterized protein</fullName>
    </submittedName>
</protein>
<feature type="compositionally biased region" description="Acidic residues" evidence="1">
    <location>
        <begin position="98"/>
        <end position="107"/>
    </location>
</feature>
<reference evidence="2 3" key="1">
    <citation type="submission" date="2022-09" db="EMBL/GenBank/DDBJ databases">
        <authorList>
            <person name="Palmer J.M."/>
        </authorList>
    </citation>
    <scope>NUCLEOTIDE SEQUENCE [LARGE SCALE GENOMIC DNA]</scope>
    <source>
        <strain evidence="2 3">DSM 7382</strain>
    </source>
</reference>
<accession>A0AAW0FVB5</accession>
<gene>
    <name evidence="2" type="ORF">QCA50_016215</name>
</gene>
<dbReference type="Proteomes" id="UP001385951">
    <property type="component" value="Unassembled WGS sequence"/>
</dbReference>